<evidence type="ECO:0000313" key="2">
    <source>
        <dbReference type="Proteomes" id="UP001235547"/>
    </source>
</evidence>
<sequence length="168" mass="17880">MTARILVSACLMGHAVRYDGASKPLLHPVIDRWQREGRLVTICPEISAGMPVPRPPAEIEGGKTGVDVLSGQARVLEKTGGDVTAEFRRAAENALSLARETNCRFALLIDGSPSCGSGFIYNGSFNGERLAGEGVTAALLRQNGIEVYSDREIEALIVRLEGEGNGCP</sequence>
<proteinExistence type="predicted"/>
<dbReference type="PANTHER" id="PTHR30087">
    <property type="entry name" value="INNER MEMBRANE PROTEIN"/>
    <property type="match status" value="1"/>
</dbReference>
<reference evidence="1 2" key="1">
    <citation type="submission" date="2023-03" db="EMBL/GenBank/DDBJ databases">
        <authorList>
            <person name="Kaur S."/>
            <person name="Espinosa-Saiz D."/>
            <person name="Velazquez E."/>
            <person name="Menendez E."/>
            <person name="diCenzo G.C."/>
        </authorList>
    </citation>
    <scope>NUCLEOTIDE SEQUENCE [LARGE SCALE GENOMIC DNA]</scope>
    <source>
        <strain evidence="1 2">LMG 27395</strain>
    </source>
</reference>
<accession>A0ABY8D1W0</accession>
<dbReference type="PANTHER" id="PTHR30087:SF1">
    <property type="entry name" value="HYPOTHETICAL CYTOSOLIC PROTEIN"/>
    <property type="match status" value="1"/>
</dbReference>
<protein>
    <submittedName>
        <fullName evidence="1">DUF523 domain-containing protein</fullName>
    </submittedName>
</protein>
<name>A0ABY8D1W0_9HYPH</name>
<evidence type="ECO:0000313" key="1">
    <source>
        <dbReference type="EMBL" id="WEX84864.1"/>
    </source>
</evidence>
<dbReference type="Pfam" id="PF04463">
    <property type="entry name" value="2-thiour_desulf"/>
    <property type="match status" value="1"/>
</dbReference>
<keyword evidence="2" id="KW-1185">Reference proteome</keyword>
<organism evidence="1 2">
    <name type="scientific">Sinorhizobium numidicum</name>
    <dbReference type="NCBI Taxonomy" id="680248"/>
    <lineage>
        <taxon>Bacteria</taxon>
        <taxon>Pseudomonadati</taxon>
        <taxon>Pseudomonadota</taxon>
        <taxon>Alphaproteobacteria</taxon>
        <taxon>Hyphomicrobiales</taxon>
        <taxon>Rhizobiaceae</taxon>
        <taxon>Sinorhizobium/Ensifer group</taxon>
        <taxon>Sinorhizobium</taxon>
    </lineage>
</organism>
<gene>
    <name evidence="1" type="ORF">PYH38_003779</name>
</gene>
<dbReference type="InterPro" id="IPR007553">
    <property type="entry name" value="2-thiour_desulf"/>
</dbReference>
<dbReference type="RefSeq" id="WP_280735780.1">
    <property type="nucleotide sequence ID" value="NZ_CP120368.1"/>
</dbReference>
<dbReference type="Proteomes" id="UP001235547">
    <property type="component" value="Chromosome 1"/>
</dbReference>
<dbReference type="EMBL" id="CP120371">
    <property type="protein sequence ID" value="WEX84864.1"/>
    <property type="molecule type" value="Genomic_DNA"/>
</dbReference>